<organism evidence="1 2">
    <name type="scientific">Myxococcus xanthus</name>
    <dbReference type="NCBI Taxonomy" id="34"/>
    <lineage>
        <taxon>Bacteria</taxon>
        <taxon>Pseudomonadati</taxon>
        <taxon>Myxococcota</taxon>
        <taxon>Myxococcia</taxon>
        <taxon>Myxococcales</taxon>
        <taxon>Cystobacterineae</taxon>
        <taxon>Myxococcaceae</taxon>
        <taxon>Myxococcus</taxon>
    </lineage>
</organism>
<name>A0A7Y4IE37_MYXXA</name>
<dbReference type="RefSeq" id="WP_171439695.1">
    <property type="nucleotide sequence ID" value="NZ_JABFNS010000070.1"/>
</dbReference>
<dbReference type="AlphaFoldDB" id="A0A7Y4IE37"/>
<evidence type="ECO:0000313" key="1">
    <source>
        <dbReference type="EMBL" id="NOJ77180.1"/>
    </source>
</evidence>
<reference evidence="1 2" key="1">
    <citation type="submission" date="2020-05" db="EMBL/GenBank/DDBJ databases">
        <authorList>
            <person name="Whitworth D."/>
        </authorList>
    </citation>
    <scope>NUCLEOTIDE SEQUENCE [LARGE SCALE GENOMIC DNA]</scope>
    <source>
        <strain evidence="1 2">AM005</strain>
    </source>
</reference>
<accession>A0A7Y4IE37</accession>
<evidence type="ECO:0000313" key="2">
    <source>
        <dbReference type="Proteomes" id="UP000533080"/>
    </source>
</evidence>
<proteinExistence type="predicted"/>
<dbReference type="EMBL" id="JABFNT010000005">
    <property type="protein sequence ID" value="NOJ77180.1"/>
    <property type="molecule type" value="Genomic_DNA"/>
</dbReference>
<dbReference type="Proteomes" id="UP000533080">
    <property type="component" value="Unassembled WGS sequence"/>
</dbReference>
<gene>
    <name evidence="1" type="ORF">HNV28_02205</name>
</gene>
<comment type="caution">
    <text evidence="1">The sequence shown here is derived from an EMBL/GenBank/DDBJ whole genome shotgun (WGS) entry which is preliminary data.</text>
</comment>
<sequence>MLVASKLKLQDGLRPIAPQRPGKLKAPAGAFGAYGWRHLTTRQRDVFKRPRTMATLLELVRERPRGGCTVCWRDMSRILAGRDEAACARRDGGGSPYCQLFVRACMAEVAERCEAAKASILAELEAAGGVQ</sequence>
<protein>
    <submittedName>
        <fullName evidence="1">Uncharacterized protein</fullName>
    </submittedName>
</protein>